<evidence type="ECO:0000313" key="7">
    <source>
        <dbReference type="Proteomes" id="UP000222542"/>
    </source>
</evidence>
<evidence type="ECO:0000256" key="3">
    <source>
        <dbReference type="ARBA" id="ARBA00022801"/>
    </source>
</evidence>
<comment type="caution">
    <text evidence="6">The sequence shown here is derived from an EMBL/GenBank/DDBJ whole genome shotgun (WGS) entry which is preliminary data.</text>
</comment>
<proteinExistence type="inferred from homology"/>
<dbReference type="GO" id="GO:0008234">
    <property type="term" value="F:cysteine-type peptidase activity"/>
    <property type="evidence" value="ECO:0007669"/>
    <property type="project" value="InterPro"/>
</dbReference>
<dbReference type="EMBL" id="AYRZ02000011">
    <property type="protein sequence ID" value="PHT67729.1"/>
    <property type="molecule type" value="Genomic_DNA"/>
</dbReference>
<evidence type="ECO:0000256" key="1">
    <source>
        <dbReference type="ARBA" id="ARBA00005234"/>
    </source>
</evidence>
<dbReference type="Pfam" id="PF02902">
    <property type="entry name" value="Peptidase_C48"/>
    <property type="match status" value="1"/>
</dbReference>
<evidence type="ECO:0000256" key="4">
    <source>
        <dbReference type="SAM" id="MobiDB-lite"/>
    </source>
</evidence>
<dbReference type="PANTHER" id="PTHR33022:SF21">
    <property type="entry name" value="UBIQUITIN-LIKE PROTEASE FAMILY PROFILE DOMAIN-CONTAINING PROTEIN"/>
    <property type="match status" value="1"/>
</dbReference>
<sequence length="288" mass="33823">MRTSLKSELSEIKILLLGKLKADGDILFNKKSDNLQGEPSRDPMVDDQYDDPHRPTENEKSARKNVGVKYLLLFSLVEEFSKSSLYSELQHLDTIFYYIRMKTKYEPNIVVKFTTIDFVFRNKIDALYQDFLKIFMSCRRNKRLRNISEASIVLQMYRGTRSSDKVIQKVMLPYQTLIPYFLQKVNFYLEKGIDKFKTDTLPINMVDDFSQETQCDCGAFVCAFVEYVIHGRDIPKEIDIGYIHMRTFVSRDFVIKSFMLPRTIHDVVLPTGRIYPWYVCSPDCLENQ</sequence>
<gene>
    <name evidence="6" type="ORF">T459_27216</name>
</gene>
<dbReference type="Gramene" id="PHT67729">
    <property type="protein sequence ID" value="PHT67729"/>
    <property type="gene ID" value="T459_27216"/>
</dbReference>
<keyword evidence="3" id="KW-0378">Hydrolase</keyword>
<organism evidence="6 7">
    <name type="scientific">Capsicum annuum</name>
    <name type="common">Capsicum pepper</name>
    <dbReference type="NCBI Taxonomy" id="4072"/>
    <lineage>
        <taxon>Eukaryota</taxon>
        <taxon>Viridiplantae</taxon>
        <taxon>Streptophyta</taxon>
        <taxon>Embryophyta</taxon>
        <taxon>Tracheophyta</taxon>
        <taxon>Spermatophyta</taxon>
        <taxon>Magnoliopsida</taxon>
        <taxon>eudicotyledons</taxon>
        <taxon>Gunneridae</taxon>
        <taxon>Pentapetalae</taxon>
        <taxon>asterids</taxon>
        <taxon>lamiids</taxon>
        <taxon>Solanales</taxon>
        <taxon>Solanaceae</taxon>
        <taxon>Solanoideae</taxon>
        <taxon>Capsiceae</taxon>
        <taxon>Capsicum</taxon>
    </lineage>
</organism>
<dbReference type="InterPro" id="IPR038765">
    <property type="entry name" value="Papain-like_cys_pep_sf"/>
</dbReference>
<dbReference type="Proteomes" id="UP000222542">
    <property type="component" value="Unassembled WGS sequence"/>
</dbReference>
<dbReference type="AlphaFoldDB" id="A0A2G2YDE7"/>
<evidence type="ECO:0000313" key="6">
    <source>
        <dbReference type="EMBL" id="PHT67729.1"/>
    </source>
</evidence>
<reference evidence="6 7" key="1">
    <citation type="journal article" date="2014" name="Nat. Genet.">
        <title>Genome sequence of the hot pepper provides insights into the evolution of pungency in Capsicum species.</title>
        <authorList>
            <person name="Kim S."/>
            <person name="Park M."/>
            <person name="Yeom S.I."/>
            <person name="Kim Y.M."/>
            <person name="Lee J.M."/>
            <person name="Lee H.A."/>
            <person name="Seo E."/>
            <person name="Choi J."/>
            <person name="Cheong K."/>
            <person name="Kim K.T."/>
            <person name="Jung K."/>
            <person name="Lee G.W."/>
            <person name="Oh S.K."/>
            <person name="Bae C."/>
            <person name="Kim S.B."/>
            <person name="Lee H.Y."/>
            <person name="Kim S.Y."/>
            <person name="Kim M.S."/>
            <person name="Kang B.C."/>
            <person name="Jo Y.D."/>
            <person name="Yang H.B."/>
            <person name="Jeong H.J."/>
            <person name="Kang W.H."/>
            <person name="Kwon J.K."/>
            <person name="Shin C."/>
            <person name="Lim J.Y."/>
            <person name="Park J.H."/>
            <person name="Huh J.H."/>
            <person name="Kim J.S."/>
            <person name="Kim B.D."/>
            <person name="Cohen O."/>
            <person name="Paran I."/>
            <person name="Suh M.C."/>
            <person name="Lee S.B."/>
            <person name="Kim Y.K."/>
            <person name="Shin Y."/>
            <person name="Noh S.J."/>
            <person name="Park J."/>
            <person name="Seo Y.S."/>
            <person name="Kwon S.Y."/>
            <person name="Kim H.A."/>
            <person name="Park J.M."/>
            <person name="Kim H.J."/>
            <person name="Choi S.B."/>
            <person name="Bosland P.W."/>
            <person name="Reeves G."/>
            <person name="Jo S.H."/>
            <person name="Lee B.W."/>
            <person name="Cho H.T."/>
            <person name="Choi H.S."/>
            <person name="Lee M.S."/>
            <person name="Yu Y."/>
            <person name="Do Choi Y."/>
            <person name="Park B.S."/>
            <person name="van Deynze A."/>
            <person name="Ashrafi H."/>
            <person name="Hill T."/>
            <person name="Kim W.T."/>
            <person name="Pai H.S."/>
            <person name="Ahn H.K."/>
            <person name="Yeam I."/>
            <person name="Giovannoni J.J."/>
            <person name="Rose J.K."/>
            <person name="Sorensen I."/>
            <person name="Lee S.J."/>
            <person name="Kim R.W."/>
            <person name="Choi I.Y."/>
            <person name="Choi B.S."/>
            <person name="Lim J.S."/>
            <person name="Lee Y.H."/>
            <person name="Choi D."/>
        </authorList>
    </citation>
    <scope>NUCLEOTIDE SEQUENCE [LARGE SCALE GENOMIC DNA]</scope>
    <source>
        <strain evidence="7">cv. CM334</strain>
    </source>
</reference>
<feature type="region of interest" description="Disordered" evidence="4">
    <location>
        <begin position="31"/>
        <end position="61"/>
    </location>
</feature>
<dbReference type="SUPFAM" id="SSF54001">
    <property type="entry name" value="Cysteine proteinases"/>
    <property type="match status" value="1"/>
</dbReference>
<keyword evidence="7" id="KW-1185">Reference proteome</keyword>
<dbReference type="PANTHER" id="PTHR33022">
    <property type="entry name" value="DUF1985 DOMAIN-CONTAINING PROTEIN"/>
    <property type="match status" value="1"/>
</dbReference>
<evidence type="ECO:0000259" key="5">
    <source>
        <dbReference type="Pfam" id="PF02902"/>
    </source>
</evidence>
<accession>A0A2G2YDE7</accession>
<comment type="similarity">
    <text evidence="1">Belongs to the peptidase C48 family.</text>
</comment>
<dbReference type="InterPro" id="IPR003653">
    <property type="entry name" value="Peptidase_C48_C"/>
</dbReference>
<name>A0A2G2YDE7_CAPAN</name>
<feature type="domain" description="Ubiquitin-like protease family profile" evidence="5">
    <location>
        <begin position="163"/>
        <end position="236"/>
    </location>
</feature>
<protein>
    <recommendedName>
        <fullName evidence="5">Ubiquitin-like protease family profile domain-containing protein</fullName>
    </recommendedName>
</protein>
<dbReference type="GO" id="GO:0006508">
    <property type="term" value="P:proteolysis"/>
    <property type="evidence" value="ECO:0007669"/>
    <property type="project" value="UniProtKB-KW"/>
</dbReference>
<keyword evidence="2" id="KW-0645">Protease</keyword>
<reference evidence="6 7" key="2">
    <citation type="journal article" date="2017" name="Genome Biol.">
        <title>New reference genome sequences of hot pepper reveal the massive evolution of plant disease-resistance genes by retroduplication.</title>
        <authorList>
            <person name="Kim S."/>
            <person name="Park J."/>
            <person name="Yeom S.I."/>
            <person name="Kim Y.M."/>
            <person name="Seo E."/>
            <person name="Kim K.T."/>
            <person name="Kim M.S."/>
            <person name="Lee J.M."/>
            <person name="Cheong K."/>
            <person name="Shin H.S."/>
            <person name="Kim S.B."/>
            <person name="Han K."/>
            <person name="Lee J."/>
            <person name="Park M."/>
            <person name="Lee H.A."/>
            <person name="Lee H.Y."/>
            <person name="Lee Y."/>
            <person name="Oh S."/>
            <person name="Lee J.H."/>
            <person name="Choi E."/>
            <person name="Choi E."/>
            <person name="Lee S.E."/>
            <person name="Jeon J."/>
            <person name="Kim H."/>
            <person name="Choi G."/>
            <person name="Song H."/>
            <person name="Lee J."/>
            <person name="Lee S.C."/>
            <person name="Kwon J.K."/>
            <person name="Lee H.Y."/>
            <person name="Koo N."/>
            <person name="Hong Y."/>
            <person name="Kim R.W."/>
            <person name="Kang W.H."/>
            <person name="Huh J.H."/>
            <person name="Kang B.C."/>
            <person name="Yang T.J."/>
            <person name="Lee Y.H."/>
            <person name="Bennetzen J.L."/>
            <person name="Choi D."/>
        </authorList>
    </citation>
    <scope>NUCLEOTIDE SEQUENCE [LARGE SCALE GENOMIC DNA]</scope>
    <source>
        <strain evidence="7">cv. CM334</strain>
    </source>
</reference>
<evidence type="ECO:0000256" key="2">
    <source>
        <dbReference type="ARBA" id="ARBA00022670"/>
    </source>
</evidence>